<dbReference type="InterPro" id="IPR011051">
    <property type="entry name" value="RmlC_Cupin_sf"/>
</dbReference>
<dbReference type="CDD" id="cd00093">
    <property type="entry name" value="HTH_XRE"/>
    <property type="match status" value="1"/>
</dbReference>
<dbReference type="PATRIC" id="fig|279058.18.peg.1445"/>
<dbReference type="EMBL" id="CP013235">
    <property type="protein sequence ID" value="AMP09251.1"/>
    <property type="molecule type" value="Genomic_DNA"/>
</dbReference>
<dbReference type="GO" id="GO:0003677">
    <property type="term" value="F:DNA binding"/>
    <property type="evidence" value="ECO:0007669"/>
    <property type="project" value="UniProtKB-KW"/>
</dbReference>
<dbReference type="PROSITE" id="PS50943">
    <property type="entry name" value="HTH_CROC1"/>
    <property type="match status" value="1"/>
</dbReference>
<dbReference type="InterPro" id="IPR014710">
    <property type="entry name" value="RmlC-like_jellyroll"/>
</dbReference>
<dbReference type="Pfam" id="PF01381">
    <property type="entry name" value="HTH_3"/>
    <property type="match status" value="1"/>
</dbReference>
<keyword evidence="4" id="KW-1185">Reference proteome</keyword>
<dbReference type="Gene3D" id="2.60.120.10">
    <property type="entry name" value="Jelly Rolls"/>
    <property type="match status" value="1"/>
</dbReference>
<dbReference type="CDD" id="cd02209">
    <property type="entry name" value="cupin_XRE_C"/>
    <property type="match status" value="1"/>
</dbReference>
<dbReference type="Gene3D" id="1.10.260.40">
    <property type="entry name" value="lambda repressor-like DNA-binding domains"/>
    <property type="match status" value="1"/>
</dbReference>
<sequence>MDINARIAARVSSLRKERDLSLDALAHKSDVSRSMISLIERGQSNATAVVLEKLAAGLGVTLASLFEESAANGGPLIRRSAQLEWRDPQSGYIRRNVSPPNAQSPMQIVDVTFPAGATVAYESVERDRSVHQQIWILDGKIDITVGAETYSLEPGDCLAFRLDRPTAFHNPHRKPARYMVAITTDALRP</sequence>
<organism evidence="3 4">
    <name type="scientific">Collimonas arenae</name>
    <dbReference type="NCBI Taxonomy" id="279058"/>
    <lineage>
        <taxon>Bacteria</taxon>
        <taxon>Pseudomonadati</taxon>
        <taxon>Pseudomonadota</taxon>
        <taxon>Betaproteobacteria</taxon>
        <taxon>Burkholderiales</taxon>
        <taxon>Oxalobacteraceae</taxon>
        <taxon>Collimonas</taxon>
    </lineage>
</organism>
<protein>
    <submittedName>
        <fullName evidence="3">Helix-turn-helix family protein</fullName>
    </submittedName>
</protein>
<dbReference type="RefSeq" id="WP_231879210.1">
    <property type="nucleotide sequence ID" value="NZ_CP013233.1"/>
</dbReference>
<name>A0A127QGS5_9BURK</name>
<evidence type="ECO:0000313" key="4">
    <source>
        <dbReference type="Proteomes" id="UP000071778"/>
    </source>
</evidence>
<dbReference type="GO" id="GO:0005829">
    <property type="term" value="C:cytosol"/>
    <property type="evidence" value="ECO:0007669"/>
    <property type="project" value="TreeGrafter"/>
</dbReference>
<dbReference type="PANTHER" id="PTHR46797">
    <property type="entry name" value="HTH-TYPE TRANSCRIPTIONAL REGULATOR"/>
    <property type="match status" value="1"/>
</dbReference>
<feature type="domain" description="HTH cro/C1-type" evidence="2">
    <location>
        <begin position="11"/>
        <end position="65"/>
    </location>
</feature>
<dbReference type="InterPro" id="IPR013096">
    <property type="entry name" value="Cupin_2"/>
</dbReference>
<dbReference type="AlphaFoldDB" id="A0A127QGS5"/>
<dbReference type="PANTHER" id="PTHR46797:SF10">
    <property type="entry name" value="BLR1115 PROTEIN"/>
    <property type="match status" value="1"/>
</dbReference>
<dbReference type="GO" id="GO:0003700">
    <property type="term" value="F:DNA-binding transcription factor activity"/>
    <property type="evidence" value="ECO:0007669"/>
    <property type="project" value="TreeGrafter"/>
</dbReference>
<dbReference type="InterPro" id="IPR001387">
    <property type="entry name" value="Cro/C1-type_HTH"/>
</dbReference>
<evidence type="ECO:0000256" key="1">
    <source>
        <dbReference type="ARBA" id="ARBA00023125"/>
    </source>
</evidence>
<reference evidence="3 4" key="1">
    <citation type="submission" date="2015-11" db="EMBL/GenBank/DDBJ databases">
        <title>Exploring the genomic traits of fungus-feeding bacterial genus Collimonas.</title>
        <authorList>
            <person name="Song C."/>
            <person name="Schmidt R."/>
            <person name="de Jager V."/>
            <person name="Krzyzanowska D."/>
            <person name="Jongedijk E."/>
            <person name="Cankar K."/>
            <person name="Beekwilder J."/>
            <person name="van Veen A."/>
            <person name="de Boer W."/>
            <person name="van Veen J.A."/>
            <person name="Garbeva P."/>
        </authorList>
    </citation>
    <scope>NUCLEOTIDE SEQUENCE [LARGE SCALE GENOMIC DNA]</scope>
    <source>
        <strain evidence="3 4">Ter282</strain>
    </source>
</reference>
<dbReference type="Pfam" id="PF07883">
    <property type="entry name" value="Cupin_2"/>
    <property type="match status" value="1"/>
</dbReference>
<evidence type="ECO:0000313" key="3">
    <source>
        <dbReference type="EMBL" id="AMP09251.1"/>
    </source>
</evidence>
<proteinExistence type="predicted"/>
<dbReference type="Proteomes" id="UP000071778">
    <property type="component" value="Chromosome"/>
</dbReference>
<dbReference type="InterPro" id="IPR010982">
    <property type="entry name" value="Lambda_DNA-bd_dom_sf"/>
</dbReference>
<dbReference type="SUPFAM" id="SSF51182">
    <property type="entry name" value="RmlC-like cupins"/>
    <property type="match status" value="1"/>
</dbReference>
<keyword evidence="1" id="KW-0238">DNA-binding</keyword>
<dbReference type="SMART" id="SM00530">
    <property type="entry name" value="HTH_XRE"/>
    <property type="match status" value="1"/>
</dbReference>
<evidence type="ECO:0000259" key="2">
    <source>
        <dbReference type="PROSITE" id="PS50943"/>
    </source>
</evidence>
<dbReference type="SUPFAM" id="SSF47413">
    <property type="entry name" value="lambda repressor-like DNA-binding domains"/>
    <property type="match status" value="1"/>
</dbReference>
<accession>A0A127QGS5</accession>
<dbReference type="InterPro" id="IPR050807">
    <property type="entry name" value="TransReg_Diox_bact_type"/>
</dbReference>
<gene>
    <name evidence="3" type="ORF">CAter282_1462</name>
</gene>